<keyword evidence="1" id="KW-0472">Membrane</keyword>
<evidence type="ECO:0000256" key="1">
    <source>
        <dbReference type="SAM" id="Phobius"/>
    </source>
</evidence>
<keyword evidence="3" id="KW-1185">Reference proteome</keyword>
<evidence type="ECO:0008006" key="4">
    <source>
        <dbReference type="Google" id="ProtNLM"/>
    </source>
</evidence>
<dbReference type="SUPFAM" id="SSF103481">
    <property type="entry name" value="Multidrug resistance efflux transporter EmrE"/>
    <property type="match status" value="1"/>
</dbReference>
<dbReference type="InterPro" id="IPR037185">
    <property type="entry name" value="EmrE-like"/>
</dbReference>
<keyword evidence="1" id="KW-1133">Transmembrane helix</keyword>
<name>A0A418WWP1_9BURK</name>
<feature type="transmembrane region" description="Helical" evidence="1">
    <location>
        <begin position="64"/>
        <end position="84"/>
    </location>
</feature>
<evidence type="ECO:0000313" key="2">
    <source>
        <dbReference type="EMBL" id="RJG04658.1"/>
    </source>
</evidence>
<accession>A0A418WWP1</accession>
<gene>
    <name evidence="2" type="ORF">D3870_00255</name>
</gene>
<feature type="transmembrane region" description="Helical" evidence="1">
    <location>
        <begin position="34"/>
        <end position="57"/>
    </location>
</feature>
<dbReference type="AlphaFoldDB" id="A0A418WWP1"/>
<keyword evidence="1" id="KW-0812">Transmembrane</keyword>
<sequence>MTFLEFSLCVIAVLGSSASQLCLKAASHRLPAPRALWTLGTGAALMLFSIFVAMLVLRTLQLSQLVPFAAGAYVLVPAGGRIFFGEDIPHYFWIGVGLIMTGIILTLF</sequence>
<dbReference type="Proteomes" id="UP000285190">
    <property type="component" value="Unassembled WGS sequence"/>
</dbReference>
<organism evidence="2 3">
    <name type="scientific">Noviherbaspirillum cavernae</name>
    <dbReference type="NCBI Taxonomy" id="2320862"/>
    <lineage>
        <taxon>Bacteria</taxon>
        <taxon>Pseudomonadati</taxon>
        <taxon>Pseudomonadota</taxon>
        <taxon>Betaproteobacteria</taxon>
        <taxon>Burkholderiales</taxon>
        <taxon>Oxalobacteraceae</taxon>
        <taxon>Noviherbaspirillum</taxon>
    </lineage>
</organism>
<evidence type="ECO:0000313" key="3">
    <source>
        <dbReference type="Proteomes" id="UP000285190"/>
    </source>
</evidence>
<comment type="caution">
    <text evidence="2">The sequence shown here is derived from an EMBL/GenBank/DDBJ whole genome shotgun (WGS) entry which is preliminary data.</text>
</comment>
<proteinExistence type="predicted"/>
<reference evidence="2 3" key="1">
    <citation type="submission" date="2018-09" db="EMBL/GenBank/DDBJ databases">
        <authorList>
            <person name="Zhu H."/>
        </authorList>
    </citation>
    <scope>NUCLEOTIDE SEQUENCE [LARGE SCALE GENOMIC DNA]</scope>
    <source>
        <strain evidence="2 3">K2R10-39</strain>
    </source>
</reference>
<feature type="transmembrane region" description="Helical" evidence="1">
    <location>
        <begin position="90"/>
        <end position="107"/>
    </location>
</feature>
<protein>
    <recommendedName>
        <fullName evidence="4">4-amino-4-deoxy-L-arabinose-phospho-UDP flippase</fullName>
    </recommendedName>
</protein>
<dbReference type="EMBL" id="QYUN01000002">
    <property type="protein sequence ID" value="RJG04658.1"/>
    <property type="molecule type" value="Genomic_DNA"/>
</dbReference>
<dbReference type="Gene3D" id="1.10.3730.20">
    <property type="match status" value="1"/>
</dbReference>